<dbReference type="PANTHER" id="PTHR48022:SF79">
    <property type="entry name" value="LACTOSE PERMEASE, PUTATIVE (AFU_ORTHOLOGUE AFUA_6G01860)-RELATED"/>
    <property type="match status" value="1"/>
</dbReference>
<feature type="transmembrane region" description="Helical" evidence="9">
    <location>
        <begin position="191"/>
        <end position="211"/>
    </location>
</feature>
<evidence type="ECO:0000313" key="11">
    <source>
        <dbReference type="EMBL" id="KAJ7368688.1"/>
    </source>
</evidence>
<dbReference type="PROSITE" id="PS00216">
    <property type="entry name" value="SUGAR_TRANSPORT_1"/>
    <property type="match status" value="1"/>
</dbReference>
<evidence type="ECO:0000256" key="1">
    <source>
        <dbReference type="ARBA" id="ARBA00004141"/>
    </source>
</evidence>
<feature type="transmembrane region" description="Helical" evidence="9">
    <location>
        <begin position="132"/>
        <end position="151"/>
    </location>
</feature>
<keyword evidence="4 9" id="KW-0812">Transmembrane</keyword>
<feature type="transmembrane region" description="Helical" evidence="9">
    <location>
        <begin position="223"/>
        <end position="242"/>
    </location>
</feature>
<comment type="subcellular location">
    <subcellularLocation>
        <location evidence="1">Membrane</location>
        <topology evidence="1">Multi-pass membrane protein</topology>
    </subcellularLocation>
</comment>
<evidence type="ECO:0000256" key="2">
    <source>
        <dbReference type="ARBA" id="ARBA00010992"/>
    </source>
</evidence>
<comment type="similarity">
    <text evidence="2 8">Belongs to the major facilitator superfamily. Sugar transporter (TC 2.A.1.1) family.</text>
</comment>
<name>A0AAD7AVU1_9AGAR</name>
<dbReference type="NCBIfam" id="TIGR00879">
    <property type="entry name" value="SP"/>
    <property type="match status" value="1"/>
</dbReference>
<reference evidence="11" key="1">
    <citation type="submission" date="2023-03" db="EMBL/GenBank/DDBJ databases">
        <title>Massive genome expansion in bonnet fungi (Mycena s.s.) driven by repeated elements and novel gene families across ecological guilds.</title>
        <authorList>
            <consortium name="Lawrence Berkeley National Laboratory"/>
            <person name="Harder C.B."/>
            <person name="Miyauchi S."/>
            <person name="Viragh M."/>
            <person name="Kuo A."/>
            <person name="Thoen E."/>
            <person name="Andreopoulos B."/>
            <person name="Lu D."/>
            <person name="Skrede I."/>
            <person name="Drula E."/>
            <person name="Henrissat B."/>
            <person name="Morin E."/>
            <person name="Kohler A."/>
            <person name="Barry K."/>
            <person name="LaButti K."/>
            <person name="Morin E."/>
            <person name="Salamov A."/>
            <person name="Lipzen A."/>
            <person name="Mereny Z."/>
            <person name="Hegedus B."/>
            <person name="Baldrian P."/>
            <person name="Stursova M."/>
            <person name="Weitz H."/>
            <person name="Taylor A."/>
            <person name="Grigoriev I.V."/>
            <person name="Nagy L.G."/>
            <person name="Martin F."/>
            <person name="Kauserud H."/>
        </authorList>
    </citation>
    <scope>NUCLEOTIDE SEQUENCE</scope>
    <source>
        <strain evidence="11">CBHHK002</strain>
    </source>
</reference>
<dbReference type="GO" id="GO:0005351">
    <property type="term" value="F:carbohydrate:proton symporter activity"/>
    <property type="evidence" value="ECO:0007669"/>
    <property type="project" value="TreeGrafter"/>
</dbReference>
<comment type="caution">
    <text evidence="11">The sequence shown here is derived from an EMBL/GenBank/DDBJ whole genome shotgun (WGS) entry which is preliminary data.</text>
</comment>
<dbReference type="FunFam" id="1.20.1250.20:FF:000134">
    <property type="entry name" value="MFS sugar transporter protein"/>
    <property type="match status" value="1"/>
</dbReference>
<dbReference type="Pfam" id="PF00083">
    <property type="entry name" value="Sugar_tr"/>
    <property type="match status" value="1"/>
</dbReference>
<gene>
    <name evidence="11" type="ORF">DFH08DRAFT_762694</name>
</gene>
<accession>A0AAD7AVU1</accession>
<feature type="transmembrane region" description="Helical" evidence="9">
    <location>
        <begin position="100"/>
        <end position="120"/>
    </location>
</feature>
<dbReference type="Proteomes" id="UP001218218">
    <property type="component" value="Unassembled WGS sequence"/>
</dbReference>
<dbReference type="InterPro" id="IPR020846">
    <property type="entry name" value="MFS_dom"/>
</dbReference>
<organism evidence="11 12">
    <name type="scientific">Mycena albidolilacea</name>
    <dbReference type="NCBI Taxonomy" id="1033008"/>
    <lineage>
        <taxon>Eukaryota</taxon>
        <taxon>Fungi</taxon>
        <taxon>Dikarya</taxon>
        <taxon>Basidiomycota</taxon>
        <taxon>Agaricomycotina</taxon>
        <taxon>Agaricomycetes</taxon>
        <taxon>Agaricomycetidae</taxon>
        <taxon>Agaricales</taxon>
        <taxon>Marasmiineae</taxon>
        <taxon>Mycenaceae</taxon>
        <taxon>Mycena</taxon>
    </lineage>
</organism>
<keyword evidence="12" id="KW-1185">Reference proteome</keyword>
<dbReference type="InterPro" id="IPR036259">
    <property type="entry name" value="MFS_trans_sf"/>
</dbReference>
<evidence type="ECO:0000256" key="8">
    <source>
        <dbReference type="RuleBase" id="RU003346"/>
    </source>
</evidence>
<dbReference type="AlphaFoldDB" id="A0AAD7AVU1"/>
<keyword evidence="5 9" id="KW-1133">Transmembrane helix</keyword>
<evidence type="ECO:0000259" key="10">
    <source>
        <dbReference type="PROSITE" id="PS50850"/>
    </source>
</evidence>
<keyword evidence="3 8" id="KW-0813">Transport</keyword>
<feature type="transmembrane region" description="Helical" evidence="9">
    <location>
        <begin position="446"/>
        <end position="464"/>
    </location>
</feature>
<dbReference type="PANTHER" id="PTHR48022">
    <property type="entry name" value="PLASTIDIC GLUCOSE TRANSPORTER 4"/>
    <property type="match status" value="1"/>
</dbReference>
<dbReference type="InterPro" id="IPR050360">
    <property type="entry name" value="MFS_Sugar_Transporters"/>
</dbReference>
<comment type="catalytic activity">
    <reaction evidence="7">
        <text>myo-inositol(out) + H(+)(out) = myo-inositol(in) + H(+)(in)</text>
        <dbReference type="Rhea" id="RHEA:60364"/>
        <dbReference type="ChEBI" id="CHEBI:15378"/>
        <dbReference type="ChEBI" id="CHEBI:17268"/>
    </reaction>
</comment>
<evidence type="ECO:0000256" key="5">
    <source>
        <dbReference type="ARBA" id="ARBA00022989"/>
    </source>
</evidence>
<dbReference type="SUPFAM" id="SSF103473">
    <property type="entry name" value="MFS general substrate transporter"/>
    <property type="match status" value="1"/>
</dbReference>
<feature type="transmembrane region" description="Helical" evidence="9">
    <location>
        <begin position="354"/>
        <end position="371"/>
    </location>
</feature>
<evidence type="ECO:0000256" key="7">
    <source>
        <dbReference type="ARBA" id="ARBA00049119"/>
    </source>
</evidence>
<protein>
    <submittedName>
        <fullName evidence="11">General substrate transporter</fullName>
    </submittedName>
</protein>
<dbReference type="PROSITE" id="PS50850">
    <property type="entry name" value="MFS"/>
    <property type="match status" value="1"/>
</dbReference>
<evidence type="ECO:0000256" key="4">
    <source>
        <dbReference type="ARBA" id="ARBA00022692"/>
    </source>
</evidence>
<evidence type="ECO:0000256" key="6">
    <source>
        <dbReference type="ARBA" id="ARBA00023136"/>
    </source>
</evidence>
<feature type="transmembrane region" description="Helical" evidence="9">
    <location>
        <begin position="51"/>
        <end position="69"/>
    </location>
</feature>
<dbReference type="EMBL" id="JARIHO010000001">
    <property type="protein sequence ID" value="KAJ7368688.1"/>
    <property type="molecule type" value="Genomic_DNA"/>
</dbReference>
<evidence type="ECO:0000256" key="9">
    <source>
        <dbReference type="SAM" id="Phobius"/>
    </source>
</evidence>
<feature type="transmembrane region" description="Helical" evidence="9">
    <location>
        <begin position="476"/>
        <end position="495"/>
    </location>
</feature>
<dbReference type="GO" id="GO:0016020">
    <property type="term" value="C:membrane"/>
    <property type="evidence" value="ECO:0007669"/>
    <property type="project" value="UniProtKB-SubCell"/>
</dbReference>
<dbReference type="InterPro" id="IPR005829">
    <property type="entry name" value="Sugar_transporter_CS"/>
</dbReference>
<dbReference type="InterPro" id="IPR005828">
    <property type="entry name" value="MFS_sugar_transport-like"/>
</dbReference>
<keyword evidence="6 9" id="KW-0472">Membrane</keyword>
<proteinExistence type="inferred from homology"/>
<evidence type="ECO:0000313" key="12">
    <source>
        <dbReference type="Proteomes" id="UP001218218"/>
    </source>
</evidence>
<dbReference type="InterPro" id="IPR003663">
    <property type="entry name" value="Sugar/inositol_transpt"/>
</dbReference>
<feature type="domain" description="Major facilitator superfamily (MFS) profile" evidence="10">
    <location>
        <begin position="56"/>
        <end position="498"/>
    </location>
</feature>
<sequence length="531" mass="57595">MSEQAPAPKIEREGDERLATRKVETGNVLNPDLALALSTGPQLKPVSIAAFRLYLVLLVAFMGSLSFGFDTNVVSSVNGMVQFTDYFGIGGGDTGGGQGIITAMLYSIFSFGCLAGSFVAGPIADRWGRRGGMFLASMIVIAGASVVTAAQSRIYLFVGRFAIGFGSSLSALAGPAYVAEIAPPQWRGRIAGLYNCFTFIGSIVCSGLTIATGRIDSTLSWRIPFAVQFVPTIVLAVGVCFIPESPRWLMSVGRKDEARKVLVKYHGNGDADAPLVLLEWRELEASISSTRNGLDKQWWHYFNYAELFNSRGARYRTFITSWMALCCMWSGMGIFYYVTVVFDLAGVKTQEGRLTFSSISVAIGALGALCGSSIVDRIGRRTLWLWGTAGCALTLGLAAGFAAKSEPKAAIAFIMLFAFTENMTYIPLQGLYAAECLNFSTRAKGLALFALIESLASLVSNYAGAVAFQTIGWRYMLVWAVWDIVETVVVWFCAVETRGRTLEQLDEIFQDRHPVKASLNRAKHRGAQGES</sequence>
<feature type="transmembrane region" description="Helical" evidence="9">
    <location>
        <begin position="318"/>
        <end position="342"/>
    </location>
</feature>
<feature type="transmembrane region" description="Helical" evidence="9">
    <location>
        <begin position="383"/>
        <end position="403"/>
    </location>
</feature>
<dbReference type="Gene3D" id="1.20.1250.20">
    <property type="entry name" value="MFS general substrate transporter like domains"/>
    <property type="match status" value="1"/>
</dbReference>
<feature type="transmembrane region" description="Helical" evidence="9">
    <location>
        <begin position="157"/>
        <end position="179"/>
    </location>
</feature>
<feature type="transmembrane region" description="Helical" evidence="9">
    <location>
        <begin position="409"/>
        <end position="434"/>
    </location>
</feature>
<evidence type="ECO:0000256" key="3">
    <source>
        <dbReference type="ARBA" id="ARBA00022448"/>
    </source>
</evidence>